<name>A0A7N0RIQ3_KALFE</name>
<dbReference type="PROSITE" id="PS00107">
    <property type="entry name" value="PROTEIN_KINASE_ATP"/>
    <property type="match status" value="1"/>
</dbReference>
<dbReference type="InterPro" id="IPR008271">
    <property type="entry name" value="Ser/Thr_kinase_AS"/>
</dbReference>
<dbReference type="GO" id="GO:0007165">
    <property type="term" value="P:signal transduction"/>
    <property type="evidence" value="ECO:0007669"/>
    <property type="project" value="TreeGrafter"/>
</dbReference>
<dbReference type="PANTHER" id="PTHR48011:SF4">
    <property type="entry name" value="MITOGEN-ACTIVATED PROTEIN KINASE KINASE KINASE 19"/>
    <property type="match status" value="1"/>
</dbReference>
<evidence type="ECO:0000256" key="2">
    <source>
        <dbReference type="ARBA" id="ARBA00022741"/>
    </source>
</evidence>
<keyword evidence="3" id="KW-0418">Kinase</keyword>
<dbReference type="InterPro" id="IPR052751">
    <property type="entry name" value="Plant_MAPKKK"/>
</dbReference>
<dbReference type="PANTHER" id="PTHR48011">
    <property type="entry name" value="CCR4-NOT TRANSCRIPTIONAL COMPLEX SUBUNIT CAF120-RELATED"/>
    <property type="match status" value="1"/>
</dbReference>
<protein>
    <recommendedName>
        <fullName evidence="8">Protein kinase domain-containing protein</fullName>
    </recommendedName>
</protein>
<dbReference type="PROSITE" id="PS50011">
    <property type="entry name" value="PROTEIN_KINASE_DOM"/>
    <property type="match status" value="1"/>
</dbReference>
<evidence type="ECO:0000313" key="9">
    <source>
        <dbReference type="EnsemblPlants" id="Kaladp0011s0914.1.v1.1.CDS.1"/>
    </source>
</evidence>
<keyword evidence="4 5" id="KW-0067">ATP-binding</keyword>
<evidence type="ECO:0000256" key="1">
    <source>
        <dbReference type="ARBA" id="ARBA00022679"/>
    </source>
</evidence>
<keyword evidence="10" id="KW-1185">Reference proteome</keyword>
<dbReference type="EnsemblPlants" id="Kaladp0011s0914.1.v1.1">
    <property type="protein sequence ID" value="Kaladp0011s0914.1.v1.1.CDS.1"/>
    <property type="gene ID" value="Kaladp0011s0914.v1.1"/>
</dbReference>
<sequence length="391" mass="42349">MAWTRGRELGKGSTAAVSVATSGGFSGQILAVKSAELSKSEFLQREREILSALSSPYVVGYKGFDVSKESDELYYNLFMEYVPGGTLADEIRRRGGRMDERTIQAFTSQILKAAEYLHSNRVAHCDIKGSNILIIEEHGAKLADFGCAKRVDDCENGAVSISGTPIYMAPETARGAEQGPEADIWAIGCTVIEMATGGPAWPDCGSDPARILYRIAFSDQIPAFPSSLSDQGKDFLSKCLVRDRSRRWTATELLSHPFVTKLESFAKPKSISPTSILDHQLWNASDDESASPTQMSMEVGTSGESQDEDDRIERLAGVSGRPDWGSDEDWIPVRSESGGVSQIRDECFSSESEDGGCCVEVDGGGLGLSIDFGRRSRYAADPSFSSLIISS</sequence>
<keyword evidence="1" id="KW-0808">Transferase</keyword>
<organism evidence="9 10">
    <name type="scientific">Kalanchoe fedtschenkoi</name>
    <name type="common">Lavender scallops</name>
    <name type="synonym">South American air plant</name>
    <dbReference type="NCBI Taxonomy" id="63787"/>
    <lineage>
        <taxon>Eukaryota</taxon>
        <taxon>Viridiplantae</taxon>
        <taxon>Streptophyta</taxon>
        <taxon>Embryophyta</taxon>
        <taxon>Tracheophyta</taxon>
        <taxon>Spermatophyta</taxon>
        <taxon>Magnoliopsida</taxon>
        <taxon>eudicotyledons</taxon>
        <taxon>Gunneridae</taxon>
        <taxon>Pentapetalae</taxon>
        <taxon>Saxifragales</taxon>
        <taxon>Crassulaceae</taxon>
        <taxon>Kalanchoe</taxon>
    </lineage>
</organism>
<proteinExistence type="inferred from homology"/>
<comment type="similarity">
    <text evidence="6">Belongs to the protein kinase superfamily.</text>
</comment>
<dbReference type="InterPro" id="IPR017441">
    <property type="entry name" value="Protein_kinase_ATP_BS"/>
</dbReference>
<evidence type="ECO:0000313" key="10">
    <source>
        <dbReference type="Proteomes" id="UP000594263"/>
    </source>
</evidence>
<feature type="binding site" evidence="5">
    <location>
        <position position="33"/>
    </location>
    <ligand>
        <name>ATP</name>
        <dbReference type="ChEBI" id="CHEBI:30616"/>
    </ligand>
</feature>
<dbReference type="Pfam" id="PF00069">
    <property type="entry name" value="Pkinase"/>
    <property type="match status" value="1"/>
</dbReference>
<dbReference type="AlphaFoldDB" id="A0A7N0RIQ3"/>
<feature type="domain" description="Protein kinase" evidence="8">
    <location>
        <begin position="3"/>
        <end position="259"/>
    </location>
</feature>
<dbReference type="Gene3D" id="1.10.510.10">
    <property type="entry name" value="Transferase(Phosphotransferase) domain 1"/>
    <property type="match status" value="1"/>
</dbReference>
<dbReference type="GO" id="GO:0005524">
    <property type="term" value="F:ATP binding"/>
    <property type="evidence" value="ECO:0007669"/>
    <property type="project" value="UniProtKB-UniRule"/>
</dbReference>
<evidence type="ECO:0000256" key="6">
    <source>
        <dbReference type="RuleBase" id="RU000304"/>
    </source>
</evidence>
<dbReference type="CDD" id="cd06606">
    <property type="entry name" value="STKc_MAPKKK"/>
    <property type="match status" value="1"/>
</dbReference>
<dbReference type="InterPro" id="IPR000719">
    <property type="entry name" value="Prot_kinase_dom"/>
</dbReference>
<evidence type="ECO:0000256" key="3">
    <source>
        <dbReference type="ARBA" id="ARBA00022777"/>
    </source>
</evidence>
<evidence type="ECO:0000256" key="5">
    <source>
        <dbReference type="PROSITE-ProRule" id="PRU10141"/>
    </source>
</evidence>
<dbReference type="Proteomes" id="UP000594263">
    <property type="component" value="Unplaced"/>
</dbReference>
<dbReference type="Gramene" id="Kaladp0011s0914.1.v1.1">
    <property type="protein sequence ID" value="Kaladp0011s0914.1.v1.1.CDS.1"/>
    <property type="gene ID" value="Kaladp0011s0914.v1.1"/>
</dbReference>
<keyword evidence="2 5" id="KW-0547">Nucleotide-binding</keyword>
<dbReference type="OMA" id="DVICVEV"/>
<evidence type="ECO:0000256" key="7">
    <source>
        <dbReference type="SAM" id="MobiDB-lite"/>
    </source>
</evidence>
<keyword evidence="6" id="KW-0723">Serine/threonine-protein kinase</keyword>
<dbReference type="SUPFAM" id="SSF56112">
    <property type="entry name" value="Protein kinase-like (PK-like)"/>
    <property type="match status" value="1"/>
</dbReference>
<evidence type="ECO:0000259" key="8">
    <source>
        <dbReference type="PROSITE" id="PS50011"/>
    </source>
</evidence>
<dbReference type="InterPro" id="IPR011009">
    <property type="entry name" value="Kinase-like_dom_sf"/>
</dbReference>
<feature type="region of interest" description="Disordered" evidence="7">
    <location>
        <begin position="284"/>
        <end position="309"/>
    </location>
</feature>
<evidence type="ECO:0000256" key="4">
    <source>
        <dbReference type="ARBA" id="ARBA00022840"/>
    </source>
</evidence>
<dbReference type="PROSITE" id="PS00108">
    <property type="entry name" value="PROTEIN_KINASE_ST"/>
    <property type="match status" value="1"/>
</dbReference>
<dbReference type="GO" id="GO:0004674">
    <property type="term" value="F:protein serine/threonine kinase activity"/>
    <property type="evidence" value="ECO:0007669"/>
    <property type="project" value="UniProtKB-KW"/>
</dbReference>
<reference evidence="9" key="1">
    <citation type="submission" date="2021-01" db="UniProtKB">
        <authorList>
            <consortium name="EnsemblPlants"/>
        </authorList>
    </citation>
    <scope>IDENTIFICATION</scope>
</reference>
<dbReference type="SMART" id="SM00220">
    <property type="entry name" value="S_TKc"/>
    <property type="match status" value="1"/>
</dbReference>
<accession>A0A7N0RIQ3</accession>